<name>B4JFA0_DROGR</name>
<dbReference type="HOGENOM" id="CLU_1350145_0_0_1"/>
<organism evidence="3">
    <name type="scientific">Drosophila grimshawi</name>
    <name type="common">Hawaiian fruit fly</name>
    <name type="synonym">Idiomyia grimshawi</name>
    <dbReference type="NCBI Taxonomy" id="7222"/>
    <lineage>
        <taxon>Eukaryota</taxon>
        <taxon>Metazoa</taxon>
        <taxon>Ecdysozoa</taxon>
        <taxon>Arthropoda</taxon>
        <taxon>Hexapoda</taxon>
        <taxon>Insecta</taxon>
        <taxon>Pterygota</taxon>
        <taxon>Neoptera</taxon>
        <taxon>Endopterygota</taxon>
        <taxon>Diptera</taxon>
        <taxon>Brachycera</taxon>
        <taxon>Muscomorpha</taxon>
        <taxon>Ephydroidea</taxon>
        <taxon>Drosophilidae</taxon>
        <taxon>Drosophila</taxon>
        <taxon>Hawaiian Drosophila</taxon>
    </lineage>
</organism>
<dbReference type="OMA" id="PNHTHVI"/>
<dbReference type="InParanoid" id="B4JFA0"/>
<sequence>MPKIHQAKVLFLTALLNVGSQARPVEAGVLDANGCYRQTIREPVAGNPKLITETVRLICPNGQPQANPRLIVVPAQMVPIATSNVPAAPNHTHVISTTKSNGTHTQTILLHPAPGPGPAPVPAAAFLPAAAPAPAPAPASGSDPKTALAIVYPNQQQSPQPVAPPQVILLSKTVKKPKSSAPTLDASHFLLIFVIIYLLIDQL</sequence>
<dbReference type="STRING" id="7222.B4JFA0"/>
<accession>B4JFA0</accession>
<dbReference type="eggNOG" id="KOG3763">
    <property type="taxonomic scope" value="Eukaryota"/>
</dbReference>
<keyword evidence="3" id="KW-1185">Reference proteome</keyword>
<evidence type="ECO:0000313" key="3">
    <source>
        <dbReference type="Proteomes" id="UP000001070"/>
    </source>
</evidence>
<dbReference type="OrthoDB" id="8069936at2759"/>
<feature type="chain" id="PRO_5002812135" evidence="1">
    <location>
        <begin position="23"/>
        <end position="203"/>
    </location>
</feature>
<feature type="signal peptide" evidence="1">
    <location>
        <begin position="1"/>
        <end position="22"/>
    </location>
</feature>
<proteinExistence type="predicted"/>
<evidence type="ECO:0000313" key="2">
    <source>
        <dbReference type="EMBL" id="EDV93381.1"/>
    </source>
</evidence>
<dbReference type="Proteomes" id="UP000001070">
    <property type="component" value="Unassembled WGS sequence"/>
</dbReference>
<protein>
    <submittedName>
        <fullName evidence="2">GH18303</fullName>
    </submittedName>
</protein>
<keyword evidence="1" id="KW-0732">Signal</keyword>
<dbReference type="EMBL" id="CH916369">
    <property type="protein sequence ID" value="EDV93381.1"/>
    <property type="molecule type" value="Genomic_DNA"/>
</dbReference>
<reference evidence="2 3" key="1">
    <citation type="journal article" date="2007" name="Nature">
        <title>Evolution of genes and genomes on the Drosophila phylogeny.</title>
        <authorList>
            <consortium name="Drosophila 12 Genomes Consortium"/>
            <person name="Clark A.G."/>
            <person name="Eisen M.B."/>
            <person name="Smith D.R."/>
            <person name="Bergman C.M."/>
            <person name="Oliver B."/>
            <person name="Markow T.A."/>
            <person name="Kaufman T.C."/>
            <person name="Kellis M."/>
            <person name="Gelbart W."/>
            <person name="Iyer V.N."/>
            <person name="Pollard D.A."/>
            <person name="Sackton T.B."/>
            <person name="Larracuente A.M."/>
            <person name="Singh N.D."/>
            <person name="Abad J.P."/>
            <person name="Abt D.N."/>
            <person name="Adryan B."/>
            <person name="Aguade M."/>
            <person name="Akashi H."/>
            <person name="Anderson W.W."/>
            <person name="Aquadro C.F."/>
            <person name="Ardell D.H."/>
            <person name="Arguello R."/>
            <person name="Artieri C.G."/>
            <person name="Barbash D.A."/>
            <person name="Barker D."/>
            <person name="Barsanti P."/>
            <person name="Batterham P."/>
            <person name="Batzoglou S."/>
            <person name="Begun D."/>
            <person name="Bhutkar A."/>
            <person name="Blanco E."/>
            <person name="Bosak S.A."/>
            <person name="Bradley R.K."/>
            <person name="Brand A.D."/>
            <person name="Brent M.R."/>
            <person name="Brooks A.N."/>
            <person name="Brown R.H."/>
            <person name="Butlin R.K."/>
            <person name="Caggese C."/>
            <person name="Calvi B.R."/>
            <person name="Bernardo de Carvalho A."/>
            <person name="Caspi A."/>
            <person name="Castrezana S."/>
            <person name="Celniker S.E."/>
            <person name="Chang J.L."/>
            <person name="Chapple C."/>
            <person name="Chatterji S."/>
            <person name="Chinwalla A."/>
            <person name="Civetta A."/>
            <person name="Clifton S.W."/>
            <person name="Comeron J.M."/>
            <person name="Costello J.C."/>
            <person name="Coyne J.A."/>
            <person name="Daub J."/>
            <person name="David R.G."/>
            <person name="Delcher A.L."/>
            <person name="Delehaunty K."/>
            <person name="Do C.B."/>
            <person name="Ebling H."/>
            <person name="Edwards K."/>
            <person name="Eickbush T."/>
            <person name="Evans J.D."/>
            <person name="Filipski A."/>
            <person name="Findeiss S."/>
            <person name="Freyhult E."/>
            <person name="Fulton L."/>
            <person name="Fulton R."/>
            <person name="Garcia A.C."/>
            <person name="Gardiner A."/>
            <person name="Garfield D.A."/>
            <person name="Garvin B.E."/>
            <person name="Gibson G."/>
            <person name="Gilbert D."/>
            <person name="Gnerre S."/>
            <person name="Godfrey J."/>
            <person name="Good R."/>
            <person name="Gotea V."/>
            <person name="Gravely B."/>
            <person name="Greenberg A.J."/>
            <person name="Griffiths-Jones S."/>
            <person name="Gross S."/>
            <person name="Guigo R."/>
            <person name="Gustafson E.A."/>
            <person name="Haerty W."/>
            <person name="Hahn M.W."/>
            <person name="Halligan D.L."/>
            <person name="Halpern A.L."/>
            <person name="Halter G.M."/>
            <person name="Han M.V."/>
            <person name="Heger A."/>
            <person name="Hillier L."/>
            <person name="Hinrichs A.S."/>
            <person name="Holmes I."/>
            <person name="Hoskins R.A."/>
            <person name="Hubisz M.J."/>
            <person name="Hultmark D."/>
            <person name="Huntley M.A."/>
            <person name="Jaffe D.B."/>
            <person name="Jagadeeshan S."/>
            <person name="Jeck W.R."/>
            <person name="Johnson J."/>
            <person name="Jones C.D."/>
            <person name="Jordan W.C."/>
            <person name="Karpen G.H."/>
            <person name="Kataoka E."/>
            <person name="Keightley P.D."/>
            <person name="Kheradpour P."/>
            <person name="Kirkness E.F."/>
            <person name="Koerich L.B."/>
            <person name="Kristiansen K."/>
            <person name="Kudrna D."/>
            <person name="Kulathinal R.J."/>
            <person name="Kumar S."/>
            <person name="Kwok R."/>
            <person name="Lander E."/>
            <person name="Langley C.H."/>
            <person name="Lapoint R."/>
            <person name="Lazzaro B.P."/>
            <person name="Lee S.J."/>
            <person name="Levesque L."/>
            <person name="Li R."/>
            <person name="Lin C.F."/>
            <person name="Lin M.F."/>
            <person name="Lindblad-Toh K."/>
            <person name="Llopart A."/>
            <person name="Long M."/>
            <person name="Low L."/>
            <person name="Lozovsky E."/>
            <person name="Lu J."/>
            <person name="Luo M."/>
            <person name="Machado C.A."/>
            <person name="Makalowski W."/>
            <person name="Marzo M."/>
            <person name="Matsuda M."/>
            <person name="Matzkin L."/>
            <person name="McAllister B."/>
            <person name="McBride C.S."/>
            <person name="McKernan B."/>
            <person name="McKernan K."/>
            <person name="Mendez-Lago M."/>
            <person name="Minx P."/>
            <person name="Mollenhauer M.U."/>
            <person name="Montooth K."/>
            <person name="Mount S.M."/>
            <person name="Mu X."/>
            <person name="Myers E."/>
            <person name="Negre B."/>
            <person name="Newfeld S."/>
            <person name="Nielsen R."/>
            <person name="Noor M.A."/>
            <person name="O'Grady P."/>
            <person name="Pachter L."/>
            <person name="Papaceit M."/>
            <person name="Parisi M.J."/>
            <person name="Parisi M."/>
            <person name="Parts L."/>
            <person name="Pedersen J.S."/>
            <person name="Pesole G."/>
            <person name="Phillippy A.M."/>
            <person name="Ponting C.P."/>
            <person name="Pop M."/>
            <person name="Porcelli D."/>
            <person name="Powell J.R."/>
            <person name="Prohaska S."/>
            <person name="Pruitt K."/>
            <person name="Puig M."/>
            <person name="Quesneville H."/>
            <person name="Ram K.R."/>
            <person name="Rand D."/>
            <person name="Rasmussen M.D."/>
            <person name="Reed L.K."/>
            <person name="Reenan R."/>
            <person name="Reily A."/>
            <person name="Remington K.A."/>
            <person name="Rieger T.T."/>
            <person name="Ritchie M.G."/>
            <person name="Robin C."/>
            <person name="Rogers Y.H."/>
            <person name="Rohde C."/>
            <person name="Rozas J."/>
            <person name="Rubenfield M.J."/>
            <person name="Ruiz A."/>
            <person name="Russo S."/>
            <person name="Salzberg S.L."/>
            <person name="Sanchez-Gracia A."/>
            <person name="Saranga D.J."/>
            <person name="Sato H."/>
            <person name="Schaeffer S.W."/>
            <person name="Schatz M.C."/>
            <person name="Schlenke T."/>
            <person name="Schwartz R."/>
            <person name="Segarra C."/>
            <person name="Singh R.S."/>
            <person name="Sirot L."/>
            <person name="Sirota M."/>
            <person name="Sisneros N.B."/>
            <person name="Smith C.D."/>
            <person name="Smith T.F."/>
            <person name="Spieth J."/>
            <person name="Stage D.E."/>
            <person name="Stark A."/>
            <person name="Stephan W."/>
            <person name="Strausberg R.L."/>
            <person name="Strempel S."/>
            <person name="Sturgill D."/>
            <person name="Sutton G."/>
            <person name="Sutton G.G."/>
            <person name="Tao W."/>
            <person name="Teichmann S."/>
            <person name="Tobari Y.N."/>
            <person name="Tomimura Y."/>
            <person name="Tsolas J.M."/>
            <person name="Valente V.L."/>
            <person name="Venter E."/>
            <person name="Venter J.C."/>
            <person name="Vicario S."/>
            <person name="Vieira F.G."/>
            <person name="Vilella A.J."/>
            <person name="Villasante A."/>
            <person name="Walenz B."/>
            <person name="Wang J."/>
            <person name="Wasserman M."/>
            <person name="Watts T."/>
            <person name="Wilson D."/>
            <person name="Wilson R.K."/>
            <person name="Wing R.A."/>
            <person name="Wolfner M.F."/>
            <person name="Wong A."/>
            <person name="Wong G.K."/>
            <person name="Wu C.I."/>
            <person name="Wu G."/>
            <person name="Yamamoto D."/>
            <person name="Yang H.P."/>
            <person name="Yang S.P."/>
            <person name="Yorke J.A."/>
            <person name="Yoshida K."/>
            <person name="Zdobnov E."/>
            <person name="Zhang P."/>
            <person name="Zhang Y."/>
            <person name="Zimin A.V."/>
            <person name="Baldwin J."/>
            <person name="Abdouelleil A."/>
            <person name="Abdulkadir J."/>
            <person name="Abebe A."/>
            <person name="Abera B."/>
            <person name="Abreu J."/>
            <person name="Acer S.C."/>
            <person name="Aftuck L."/>
            <person name="Alexander A."/>
            <person name="An P."/>
            <person name="Anderson E."/>
            <person name="Anderson S."/>
            <person name="Arachi H."/>
            <person name="Azer M."/>
            <person name="Bachantsang P."/>
            <person name="Barry A."/>
            <person name="Bayul T."/>
            <person name="Berlin A."/>
            <person name="Bessette D."/>
            <person name="Bloom T."/>
            <person name="Blye J."/>
            <person name="Boguslavskiy L."/>
            <person name="Bonnet C."/>
            <person name="Boukhgalter B."/>
            <person name="Bourzgui I."/>
            <person name="Brown A."/>
            <person name="Cahill P."/>
            <person name="Channer S."/>
            <person name="Cheshatsang Y."/>
            <person name="Chuda L."/>
            <person name="Citroen M."/>
            <person name="Collymore A."/>
            <person name="Cooke P."/>
            <person name="Costello M."/>
            <person name="D'Aco K."/>
            <person name="Daza R."/>
            <person name="De Haan G."/>
            <person name="DeGray S."/>
            <person name="DeMaso C."/>
            <person name="Dhargay N."/>
            <person name="Dooley K."/>
            <person name="Dooley E."/>
            <person name="Doricent M."/>
            <person name="Dorje P."/>
            <person name="Dorjee K."/>
            <person name="Dupes A."/>
            <person name="Elong R."/>
            <person name="Falk J."/>
            <person name="Farina A."/>
            <person name="Faro S."/>
            <person name="Ferguson D."/>
            <person name="Fisher S."/>
            <person name="Foley C.D."/>
            <person name="Franke A."/>
            <person name="Friedrich D."/>
            <person name="Gadbois L."/>
            <person name="Gearin G."/>
            <person name="Gearin C.R."/>
            <person name="Giannoukos G."/>
            <person name="Goode T."/>
            <person name="Graham J."/>
            <person name="Grandbois E."/>
            <person name="Grewal S."/>
            <person name="Gyaltsen K."/>
            <person name="Hafez N."/>
            <person name="Hagos B."/>
            <person name="Hall J."/>
            <person name="Henson C."/>
            <person name="Hollinger A."/>
            <person name="Honan T."/>
            <person name="Huard M.D."/>
            <person name="Hughes L."/>
            <person name="Hurhula B."/>
            <person name="Husby M.E."/>
            <person name="Kamat A."/>
            <person name="Kanga B."/>
            <person name="Kashin S."/>
            <person name="Khazanovich D."/>
            <person name="Kisner P."/>
            <person name="Lance K."/>
            <person name="Lara M."/>
            <person name="Lee W."/>
            <person name="Lennon N."/>
            <person name="Letendre F."/>
            <person name="LeVine R."/>
            <person name="Lipovsky A."/>
            <person name="Liu X."/>
            <person name="Liu J."/>
            <person name="Liu S."/>
            <person name="Lokyitsang T."/>
            <person name="Lokyitsang Y."/>
            <person name="Lubonja R."/>
            <person name="Lui A."/>
            <person name="MacDonald P."/>
            <person name="Magnisalis V."/>
            <person name="Maru K."/>
            <person name="Matthews C."/>
            <person name="McCusker W."/>
            <person name="McDonough S."/>
            <person name="Mehta T."/>
            <person name="Meldrim J."/>
            <person name="Meneus L."/>
            <person name="Mihai O."/>
            <person name="Mihalev A."/>
            <person name="Mihova T."/>
            <person name="Mittelman R."/>
            <person name="Mlenga V."/>
            <person name="Montmayeur A."/>
            <person name="Mulrain L."/>
            <person name="Navidi A."/>
            <person name="Naylor J."/>
            <person name="Negash T."/>
            <person name="Nguyen T."/>
            <person name="Nguyen N."/>
            <person name="Nicol R."/>
            <person name="Norbu C."/>
            <person name="Norbu N."/>
            <person name="Novod N."/>
            <person name="O'Neill B."/>
            <person name="Osman S."/>
            <person name="Markiewicz E."/>
            <person name="Oyono O.L."/>
            <person name="Patti C."/>
            <person name="Phunkhang P."/>
            <person name="Pierre F."/>
            <person name="Priest M."/>
            <person name="Raghuraman S."/>
            <person name="Rege F."/>
            <person name="Reyes R."/>
            <person name="Rise C."/>
            <person name="Rogov P."/>
            <person name="Ross K."/>
            <person name="Ryan E."/>
            <person name="Settipalli S."/>
            <person name="Shea T."/>
            <person name="Sherpa N."/>
            <person name="Shi L."/>
            <person name="Shih D."/>
            <person name="Sparrow T."/>
            <person name="Spaulding J."/>
            <person name="Stalker J."/>
            <person name="Stange-Thomann N."/>
            <person name="Stavropoulos S."/>
            <person name="Stone C."/>
            <person name="Strader C."/>
            <person name="Tesfaye S."/>
            <person name="Thomson T."/>
            <person name="Thoulutsang Y."/>
            <person name="Thoulutsang D."/>
            <person name="Topham K."/>
            <person name="Topping I."/>
            <person name="Tsamla T."/>
            <person name="Vassiliev H."/>
            <person name="Vo A."/>
            <person name="Wangchuk T."/>
            <person name="Wangdi T."/>
            <person name="Weiand M."/>
            <person name="Wilkinson J."/>
            <person name="Wilson A."/>
            <person name="Yadav S."/>
            <person name="Young G."/>
            <person name="Yu Q."/>
            <person name="Zembek L."/>
            <person name="Zhong D."/>
            <person name="Zimmer A."/>
            <person name="Zwirko Z."/>
            <person name="Jaffe D.B."/>
            <person name="Alvarez P."/>
            <person name="Brockman W."/>
            <person name="Butler J."/>
            <person name="Chin C."/>
            <person name="Gnerre S."/>
            <person name="Grabherr M."/>
            <person name="Kleber M."/>
            <person name="Mauceli E."/>
            <person name="MacCallum I."/>
        </authorList>
    </citation>
    <scope>NUCLEOTIDE SEQUENCE [LARGE SCALE GENOMIC DNA]</scope>
    <source>
        <strain evidence="3">Tucson 15287-2541.00</strain>
    </source>
</reference>
<evidence type="ECO:0000256" key="1">
    <source>
        <dbReference type="SAM" id="SignalP"/>
    </source>
</evidence>
<dbReference type="AlphaFoldDB" id="B4JFA0"/>
<gene>
    <name evidence="2" type="primary">Dgri\GH18303</name>
    <name evidence="2" type="ORF">Dgri_GH18303</name>
</gene>